<protein>
    <submittedName>
        <fullName evidence="1">Uncharacterized protein</fullName>
    </submittedName>
</protein>
<evidence type="ECO:0000313" key="1">
    <source>
        <dbReference type="EMBL" id="KAI5653733.1"/>
    </source>
</evidence>
<sequence>MNAHVSHEDVFGKLFKDSLSYYPSYLIVCILKSSQSYTFLEYPFMLRGATRDHSCDNSLYDSRMNDYHSYVANMDSFVLEDEKKEECMLRDLETRKEIRERVFQSTRKNNNEIFS</sequence>
<proteinExistence type="predicted"/>
<dbReference type="Proteomes" id="UP001060085">
    <property type="component" value="Linkage Group LG07"/>
</dbReference>
<comment type="caution">
    <text evidence="1">The sequence shown here is derived from an EMBL/GenBank/DDBJ whole genome shotgun (WGS) entry which is preliminary data.</text>
</comment>
<keyword evidence="2" id="KW-1185">Reference proteome</keyword>
<dbReference type="EMBL" id="CM044707">
    <property type="protein sequence ID" value="KAI5653733.1"/>
    <property type="molecule type" value="Genomic_DNA"/>
</dbReference>
<evidence type="ECO:0000313" key="2">
    <source>
        <dbReference type="Proteomes" id="UP001060085"/>
    </source>
</evidence>
<organism evidence="1 2">
    <name type="scientific">Catharanthus roseus</name>
    <name type="common">Madagascar periwinkle</name>
    <name type="synonym">Vinca rosea</name>
    <dbReference type="NCBI Taxonomy" id="4058"/>
    <lineage>
        <taxon>Eukaryota</taxon>
        <taxon>Viridiplantae</taxon>
        <taxon>Streptophyta</taxon>
        <taxon>Embryophyta</taxon>
        <taxon>Tracheophyta</taxon>
        <taxon>Spermatophyta</taxon>
        <taxon>Magnoliopsida</taxon>
        <taxon>eudicotyledons</taxon>
        <taxon>Gunneridae</taxon>
        <taxon>Pentapetalae</taxon>
        <taxon>asterids</taxon>
        <taxon>lamiids</taxon>
        <taxon>Gentianales</taxon>
        <taxon>Apocynaceae</taxon>
        <taxon>Rauvolfioideae</taxon>
        <taxon>Vinceae</taxon>
        <taxon>Catharanthinae</taxon>
        <taxon>Catharanthus</taxon>
    </lineage>
</organism>
<reference evidence="2" key="1">
    <citation type="journal article" date="2023" name="Nat. Plants">
        <title>Single-cell RNA sequencing provides a high-resolution roadmap for understanding the multicellular compartmentation of specialized metabolism.</title>
        <authorList>
            <person name="Sun S."/>
            <person name="Shen X."/>
            <person name="Li Y."/>
            <person name="Li Y."/>
            <person name="Wang S."/>
            <person name="Li R."/>
            <person name="Zhang H."/>
            <person name="Shen G."/>
            <person name="Guo B."/>
            <person name="Wei J."/>
            <person name="Xu J."/>
            <person name="St-Pierre B."/>
            <person name="Chen S."/>
            <person name="Sun C."/>
        </authorList>
    </citation>
    <scope>NUCLEOTIDE SEQUENCE [LARGE SCALE GENOMIC DNA]</scope>
</reference>
<accession>A0ACC0A0Y3</accession>
<name>A0ACC0A0Y3_CATRO</name>
<gene>
    <name evidence="1" type="ORF">M9H77_30920</name>
</gene>